<dbReference type="InterPro" id="IPR025287">
    <property type="entry name" value="WAK_GUB"/>
</dbReference>
<evidence type="ECO:0000313" key="16">
    <source>
        <dbReference type="Proteomes" id="UP001054252"/>
    </source>
</evidence>
<dbReference type="GO" id="GO:0030247">
    <property type="term" value="F:polysaccharide binding"/>
    <property type="evidence" value="ECO:0007669"/>
    <property type="project" value="InterPro"/>
</dbReference>
<comment type="caution">
    <text evidence="15">The sequence shown here is derived from an EMBL/GenBank/DDBJ whole genome shotgun (WGS) entry which is preliminary data.</text>
</comment>
<name>A0AAV5HN79_9ROSI</name>
<dbReference type="Pfam" id="PF14380">
    <property type="entry name" value="WAK_assoc"/>
    <property type="match status" value="1"/>
</dbReference>
<feature type="domain" description="Wall-associated receptor kinase galacturonan-binding" evidence="13">
    <location>
        <begin position="41"/>
        <end position="106"/>
    </location>
</feature>
<keyword evidence="11" id="KW-0547">Nucleotide-binding</keyword>
<gene>
    <name evidence="15" type="ORF">SLEP1_g4288</name>
</gene>
<feature type="transmembrane region" description="Helical" evidence="12">
    <location>
        <begin position="242"/>
        <end position="261"/>
    </location>
</feature>
<dbReference type="InterPro" id="IPR045874">
    <property type="entry name" value="LRK10/LRL21-25-like"/>
</dbReference>
<keyword evidence="3" id="KW-0723">Serine/threonine-protein kinase</keyword>
<keyword evidence="11" id="KW-0067">ATP-binding</keyword>
<evidence type="ECO:0000256" key="2">
    <source>
        <dbReference type="ARBA" id="ARBA00012513"/>
    </source>
</evidence>
<dbReference type="Proteomes" id="UP001054252">
    <property type="component" value="Unassembled WGS sequence"/>
</dbReference>
<keyword evidence="3" id="KW-0808">Transferase</keyword>
<evidence type="ECO:0000256" key="4">
    <source>
        <dbReference type="ARBA" id="ARBA00022692"/>
    </source>
</evidence>
<evidence type="ECO:0000256" key="8">
    <source>
        <dbReference type="ARBA" id="ARBA00023180"/>
    </source>
</evidence>
<feature type="transmembrane region" description="Helical" evidence="12">
    <location>
        <begin position="273"/>
        <end position="290"/>
    </location>
</feature>
<dbReference type="Pfam" id="PF13947">
    <property type="entry name" value="GUB_WAK_bind"/>
    <property type="match status" value="1"/>
</dbReference>
<feature type="binding site" evidence="11">
    <location>
        <position position="396"/>
    </location>
    <ligand>
        <name>ATP</name>
        <dbReference type="ChEBI" id="CHEBI:30616"/>
    </ligand>
</feature>
<feature type="transmembrane region" description="Helical" evidence="12">
    <location>
        <begin position="297"/>
        <end position="320"/>
    </location>
</feature>
<dbReference type="EMBL" id="BPVZ01000004">
    <property type="protein sequence ID" value="GKU90278.1"/>
    <property type="molecule type" value="Genomic_DNA"/>
</dbReference>
<dbReference type="AlphaFoldDB" id="A0AAV5HN79"/>
<dbReference type="EC" id="2.7.11.1" evidence="2"/>
<comment type="catalytic activity">
    <reaction evidence="10">
        <text>L-seryl-[protein] + ATP = O-phospho-L-seryl-[protein] + ADP + H(+)</text>
        <dbReference type="Rhea" id="RHEA:17989"/>
        <dbReference type="Rhea" id="RHEA-COMP:9863"/>
        <dbReference type="Rhea" id="RHEA-COMP:11604"/>
        <dbReference type="ChEBI" id="CHEBI:15378"/>
        <dbReference type="ChEBI" id="CHEBI:29999"/>
        <dbReference type="ChEBI" id="CHEBI:30616"/>
        <dbReference type="ChEBI" id="CHEBI:83421"/>
        <dbReference type="ChEBI" id="CHEBI:456216"/>
        <dbReference type="EC" id="2.7.11.1"/>
    </reaction>
</comment>
<keyword evidence="7 12" id="KW-0472">Membrane</keyword>
<evidence type="ECO:0000259" key="14">
    <source>
        <dbReference type="Pfam" id="PF14380"/>
    </source>
</evidence>
<dbReference type="GO" id="GO:0004674">
    <property type="term" value="F:protein serine/threonine kinase activity"/>
    <property type="evidence" value="ECO:0007669"/>
    <property type="project" value="UniProtKB-KW"/>
</dbReference>
<organism evidence="15 16">
    <name type="scientific">Rubroshorea leprosula</name>
    <dbReference type="NCBI Taxonomy" id="152421"/>
    <lineage>
        <taxon>Eukaryota</taxon>
        <taxon>Viridiplantae</taxon>
        <taxon>Streptophyta</taxon>
        <taxon>Embryophyta</taxon>
        <taxon>Tracheophyta</taxon>
        <taxon>Spermatophyta</taxon>
        <taxon>Magnoliopsida</taxon>
        <taxon>eudicotyledons</taxon>
        <taxon>Gunneridae</taxon>
        <taxon>Pentapetalae</taxon>
        <taxon>rosids</taxon>
        <taxon>malvids</taxon>
        <taxon>Malvales</taxon>
        <taxon>Dipterocarpaceae</taxon>
        <taxon>Rubroshorea</taxon>
    </lineage>
</organism>
<evidence type="ECO:0000256" key="6">
    <source>
        <dbReference type="ARBA" id="ARBA00022989"/>
    </source>
</evidence>
<dbReference type="Gene3D" id="3.30.200.20">
    <property type="entry name" value="Phosphorylase Kinase, domain 1"/>
    <property type="match status" value="1"/>
</dbReference>
<evidence type="ECO:0000256" key="1">
    <source>
        <dbReference type="ARBA" id="ARBA00004479"/>
    </source>
</evidence>
<evidence type="ECO:0000256" key="12">
    <source>
        <dbReference type="SAM" id="Phobius"/>
    </source>
</evidence>
<dbReference type="InterPro" id="IPR032872">
    <property type="entry name" value="WAK_assoc_C"/>
</dbReference>
<feature type="domain" description="Wall-associated receptor kinase C-terminal" evidence="14">
    <location>
        <begin position="179"/>
        <end position="237"/>
    </location>
</feature>
<evidence type="ECO:0000313" key="15">
    <source>
        <dbReference type="EMBL" id="GKU90278.1"/>
    </source>
</evidence>
<sequence>MNRNHFISLLQSLSPLINLFIFTLVCLERKILAVDFHYTACSVSTTCGRQKIKFPFYIPGQQEPFCGYPGFKLSYRNNTTPILTLPKNTDFTIQEIFYQNQSLRVSNSVVLDAGESTCIPPIKNTSSPCDSLKLAANQRELVLLFGCTLTDTKELSQHKVNCDGHNKDDSVLALFGDNHVLGNAPENCREAVAAPVDVGGEGGVEDMLRRGFVMEWMASNCSICEAYGGICGFDNSTTISNVSALIGLMLGSVFLKLQFLIQESGRGVGVPRLSPLFLFYATALFTNVVLDRRGKGLVIKVAAGTSAVGIGGLIILAFYFRKKFSTGNGIFSGLMKEDDFENIEAFLRDNMRLALKRYSFKDVTKMTNNFRDKLGEGGFGYVYKGKLSDGSEVAVKGHIRVLIHEFVPNGSLEKLIHEESALNADQHLKWETLYQIATGIARGLEYLHCRWLAKLCPRKESIVSMTGVWGTIGHIALEVFCRNIERVSHKSDVYSYGMMILDMVGARKNINAEFNHNSEHFPQWIYRRIELDKELGFWSSMNENDKERTRKMIIAGLWCIQTLPSNRPPMYRVVEMLQENLDSLEIPPKSFLSFPPRLPADADTDFDSSSSLIL</sequence>
<keyword evidence="16" id="KW-1185">Reference proteome</keyword>
<evidence type="ECO:0000256" key="7">
    <source>
        <dbReference type="ARBA" id="ARBA00023136"/>
    </source>
</evidence>
<comment type="subcellular location">
    <subcellularLocation>
        <location evidence="1">Membrane</location>
        <topology evidence="1">Single-pass type I membrane protein</topology>
    </subcellularLocation>
</comment>
<keyword evidence="5" id="KW-0732">Signal</keyword>
<proteinExistence type="predicted"/>
<keyword evidence="8" id="KW-0325">Glycoprotein</keyword>
<dbReference type="GO" id="GO:0005524">
    <property type="term" value="F:ATP binding"/>
    <property type="evidence" value="ECO:0007669"/>
    <property type="project" value="UniProtKB-UniRule"/>
</dbReference>
<comment type="catalytic activity">
    <reaction evidence="9">
        <text>L-threonyl-[protein] + ATP = O-phospho-L-threonyl-[protein] + ADP + H(+)</text>
        <dbReference type="Rhea" id="RHEA:46608"/>
        <dbReference type="Rhea" id="RHEA-COMP:11060"/>
        <dbReference type="Rhea" id="RHEA-COMP:11605"/>
        <dbReference type="ChEBI" id="CHEBI:15378"/>
        <dbReference type="ChEBI" id="CHEBI:30013"/>
        <dbReference type="ChEBI" id="CHEBI:30616"/>
        <dbReference type="ChEBI" id="CHEBI:61977"/>
        <dbReference type="ChEBI" id="CHEBI:456216"/>
        <dbReference type="EC" id="2.7.11.1"/>
    </reaction>
</comment>
<feature type="transmembrane region" description="Helical" evidence="12">
    <location>
        <begin position="6"/>
        <end position="27"/>
    </location>
</feature>
<dbReference type="PROSITE" id="PS00107">
    <property type="entry name" value="PROTEIN_KINASE_ATP"/>
    <property type="match status" value="1"/>
</dbReference>
<dbReference type="GO" id="GO:0016020">
    <property type="term" value="C:membrane"/>
    <property type="evidence" value="ECO:0007669"/>
    <property type="project" value="UniProtKB-SubCell"/>
</dbReference>
<dbReference type="InterPro" id="IPR017441">
    <property type="entry name" value="Protein_kinase_ATP_BS"/>
</dbReference>
<keyword evidence="3" id="KW-0418">Kinase</keyword>
<evidence type="ECO:0000256" key="5">
    <source>
        <dbReference type="ARBA" id="ARBA00022729"/>
    </source>
</evidence>
<keyword evidence="6 12" id="KW-1133">Transmembrane helix</keyword>
<evidence type="ECO:0000256" key="11">
    <source>
        <dbReference type="PROSITE-ProRule" id="PRU10141"/>
    </source>
</evidence>
<dbReference type="PANTHER" id="PTHR27009">
    <property type="entry name" value="RUST RESISTANCE KINASE LR10-RELATED"/>
    <property type="match status" value="1"/>
</dbReference>
<dbReference type="Gene3D" id="1.10.510.10">
    <property type="entry name" value="Transferase(Phosphotransferase) domain 1"/>
    <property type="match status" value="2"/>
</dbReference>
<evidence type="ECO:0000256" key="10">
    <source>
        <dbReference type="ARBA" id="ARBA00048679"/>
    </source>
</evidence>
<dbReference type="InterPro" id="IPR011009">
    <property type="entry name" value="Kinase-like_dom_sf"/>
</dbReference>
<keyword evidence="4 12" id="KW-0812">Transmembrane</keyword>
<dbReference type="SUPFAM" id="SSF56112">
    <property type="entry name" value="Protein kinase-like (PK-like)"/>
    <property type="match status" value="1"/>
</dbReference>
<evidence type="ECO:0000259" key="13">
    <source>
        <dbReference type="Pfam" id="PF13947"/>
    </source>
</evidence>
<evidence type="ECO:0000256" key="9">
    <source>
        <dbReference type="ARBA" id="ARBA00047899"/>
    </source>
</evidence>
<accession>A0AAV5HN79</accession>
<evidence type="ECO:0000256" key="3">
    <source>
        <dbReference type="ARBA" id="ARBA00022527"/>
    </source>
</evidence>
<protein>
    <recommendedName>
        <fullName evidence="2">non-specific serine/threonine protein kinase</fullName>
        <ecNumber evidence="2">2.7.11.1</ecNumber>
    </recommendedName>
</protein>
<reference evidence="15 16" key="1">
    <citation type="journal article" date="2021" name="Commun. Biol.">
        <title>The genome of Shorea leprosula (Dipterocarpaceae) highlights the ecological relevance of drought in aseasonal tropical rainforests.</title>
        <authorList>
            <person name="Ng K.K.S."/>
            <person name="Kobayashi M.J."/>
            <person name="Fawcett J.A."/>
            <person name="Hatakeyama M."/>
            <person name="Paape T."/>
            <person name="Ng C.H."/>
            <person name="Ang C.C."/>
            <person name="Tnah L.H."/>
            <person name="Lee C.T."/>
            <person name="Nishiyama T."/>
            <person name="Sese J."/>
            <person name="O'Brien M.J."/>
            <person name="Copetti D."/>
            <person name="Mohd Noor M.I."/>
            <person name="Ong R.C."/>
            <person name="Putra M."/>
            <person name="Sireger I.Z."/>
            <person name="Indrioko S."/>
            <person name="Kosugi Y."/>
            <person name="Izuno A."/>
            <person name="Isagi Y."/>
            <person name="Lee S.L."/>
            <person name="Shimizu K.K."/>
        </authorList>
    </citation>
    <scope>NUCLEOTIDE SEQUENCE [LARGE SCALE GENOMIC DNA]</scope>
    <source>
        <strain evidence="15">214</strain>
    </source>
</reference>